<feature type="binding site" evidence="6">
    <location>
        <position position="236"/>
    </location>
    <ligand>
        <name>Mg(2+)</name>
        <dbReference type="ChEBI" id="CHEBI:18420"/>
        <label>1</label>
    </ligand>
</feature>
<proteinExistence type="inferred from homology"/>
<dbReference type="GO" id="GO:0006284">
    <property type="term" value="P:base-excision repair"/>
    <property type="evidence" value="ECO:0007669"/>
    <property type="project" value="TreeGrafter"/>
</dbReference>
<organism evidence="9 10">
    <name type="scientific">Baudoinia panamericana (strain UAMH 10762)</name>
    <name type="common">Angels' share fungus</name>
    <name type="synonym">Baudoinia compniacensis (strain UAMH 10762)</name>
    <dbReference type="NCBI Taxonomy" id="717646"/>
    <lineage>
        <taxon>Eukaryota</taxon>
        <taxon>Fungi</taxon>
        <taxon>Dikarya</taxon>
        <taxon>Ascomycota</taxon>
        <taxon>Pezizomycotina</taxon>
        <taxon>Dothideomycetes</taxon>
        <taxon>Dothideomycetidae</taxon>
        <taxon>Mycosphaerellales</taxon>
        <taxon>Teratosphaeriaceae</taxon>
        <taxon>Baudoinia</taxon>
    </lineage>
</organism>
<feature type="site" description="Important for catalytic activity" evidence="7">
    <location>
        <position position="338"/>
    </location>
</feature>
<feature type="binding site" evidence="6">
    <location>
        <position position="85"/>
    </location>
    <ligand>
        <name>Mg(2+)</name>
        <dbReference type="ChEBI" id="CHEBI:18420"/>
        <label>1</label>
    </ligand>
</feature>
<accession>M2MZY6</accession>
<dbReference type="GO" id="GO:0008311">
    <property type="term" value="F:double-stranded DNA 3'-5' DNA exonuclease activity"/>
    <property type="evidence" value="ECO:0007669"/>
    <property type="project" value="TreeGrafter"/>
</dbReference>
<feature type="binding site" evidence="6">
    <location>
        <position position="35"/>
    </location>
    <ligand>
        <name>Mg(2+)</name>
        <dbReference type="ChEBI" id="CHEBI:18420"/>
        <label>1</label>
    </ligand>
</feature>
<keyword evidence="4 6" id="KW-0460">Magnesium</keyword>
<dbReference type="GeneID" id="19113480"/>
<dbReference type="AlphaFoldDB" id="M2MZY6"/>
<evidence type="ECO:0000256" key="6">
    <source>
        <dbReference type="PIRSR" id="PIRSR604808-2"/>
    </source>
</evidence>
<feature type="site" description="Interaction with DNA substrate" evidence="7">
    <location>
        <position position="367"/>
    </location>
</feature>
<dbReference type="eggNOG" id="ENOG502RTDE">
    <property type="taxonomic scope" value="Eukaryota"/>
</dbReference>
<dbReference type="GO" id="GO:0003906">
    <property type="term" value="F:DNA-(apurinic or apyrimidinic site) endonuclease activity"/>
    <property type="evidence" value="ECO:0007669"/>
    <property type="project" value="TreeGrafter"/>
</dbReference>
<reference evidence="9 10" key="1">
    <citation type="journal article" date="2012" name="PLoS Pathog.">
        <title>Diverse lifestyles and strategies of plant pathogenesis encoded in the genomes of eighteen Dothideomycetes fungi.</title>
        <authorList>
            <person name="Ohm R.A."/>
            <person name="Feau N."/>
            <person name="Henrissat B."/>
            <person name="Schoch C.L."/>
            <person name="Horwitz B.A."/>
            <person name="Barry K.W."/>
            <person name="Condon B.J."/>
            <person name="Copeland A.C."/>
            <person name="Dhillon B."/>
            <person name="Glaser F."/>
            <person name="Hesse C.N."/>
            <person name="Kosti I."/>
            <person name="LaButti K."/>
            <person name="Lindquist E.A."/>
            <person name="Lucas S."/>
            <person name="Salamov A.A."/>
            <person name="Bradshaw R.E."/>
            <person name="Ciuffetti L."/>
            <person name="Hamelin R.C."/>
            <person name="Kema G.H.J."/>
            <person name="Lawrence C."/>
            <person name="Scott J.A."/>
            <person name="Spatafora J.W."/>
            <person name="Turgeon B.G."/>
            <person name="de Wit P.J.G.M."/>
            <person name="Zhong S."/>
            <person name="Goodwin S.B."/>
            <person name="Grigoriev I.V."/>
        </authorList>
    </citation>
    <scope>NUCLEOTIDE SEQUENCE [LARGE SCALE GENOMIC DNA]</scope>
    <source>
        <strain evidence="9 10">UAMH 10762</strain>
    </source>
</reference>
<evidence type="ECO:0000256" key="1">
    <source>
        <dbReference type="ARBA" id="ARBA00007092"/>
    </source>
</evidence>
<dbReference type="PANTHER" id="PTHR22748:SF14">
    <property type="entry name" value="ENDONUCLEASE_EXONUCLEASE_PHOSPHATASE DOMAIN-CONTAINING PROTEIN"/>
    <property type="match status" value="1"/>
</dbReference>
<evidence type="ECO:0000256" key="2">
    <source>
        <dbReference type="ARBA" id="ARBA00022723"/>
    </source>
</evidence>
<evidence type="ECO:0000256" key="4">
    <source>
        <dbReference type="ARBA" id="ARBA00022842"/>
    </source>
</evidence>
<dbReference type="InterPro" id="IPR004808">
    <property type="entry name" value="AP_endonuc_1"/>
</dbReference>
<keyword evidence="3" id="KW-0378">Hydrolase</keyword>
<dbReference type="RefSeq" id="XP_007680363.1">
    <property type="nucleotide sequence ID" value="XM_007682173.1"/>
</dbReference>
<dbReference type="KEGG" id="bcom:BAUCODRAFT_38263"/>
<dbReference type="InterPro" id="IPR005135">
    <property type="entry name" value="Endo/exonuclease/phosphatase"/>
</dbReference>
<dbReference type="HOGENOM" id="CLU_060600_0_0_1"/>
<dbReference type="InterPro" id="IPR036691">
    <property type="entry name" value="Endo/exonu/phosph_ase_sf"/>
</dbReference>
<comment type="similarity">
    <text evidence="1">Belongs to the DNA repair enzymes AP/ExoA family.</text>
</comment>
<feature type="binding site" evidence="6">
    <location>
        <position position="367"/>
    </location>
    <ligand>
        <name>Mg(2+)</name>
        <dbReference type="ChEBI" id="CHEBI:18420"/>
        <label>1</label>
    </ligand>
</feature>
<feature type="active site" description="Proton donor/acceptor" evidence="5">
    <location>
        <position position="236"/>
    </location>
</feature>
<evidence type="ECO:0000256" key="5">
    <source>
        <dbReference type="PIRSR" id="PIRSR604808-1"/>
    </source>
</evidence>
<evidence type="ECO:0000256" key="3">
    <source>
        <dbReference type="ARBA" id="ARBA00022801"/>
    </source>
</evidence>
<feature type="domain" description="Endonuclease/exonuclease/phosphatase" evidence="8">
    <location>
        <begin position="33"/>
        <end position="367"/>
    </location>
</feature>
<name>M2MZY6_BAUPA</name>
<dbReference type="Gene3D" id="3.60.10.10">
    <property type="entry name" value="Endonuclease/exonuclease/phosphatase"/>
    <property type="match status" value="1"/>
</dbReference>
<evidence type="ECO:0000313" key="10">
    <source>
        <dbReference type="Proteomes" id="UP000011761"/>
    </source>
</evidence>
<dbReference type="EMBL" id="KB445562">
    <property type="protein sequence ID" value="EMC92239.1"/>
    <property type="molecule type" value="Genomic_DNA"/>
</dbReference>
<gene>
    <name evidence="9" type="ORF">BAUCODRAFT_38263</name>
</gene>
<evidence type="ECO:0000259" key="8">
    <source>
        <dbReference type="Pfam" id="PF03372"/>
    </source>
</evidence>
<keyword evidence="6" id="KW-0464">Manganese</keyword>
<keyword evidence="10" id="KW-1185">Reference proteome</keyword>
<dbReference type="PANTHER" id="PTHR22748">
    <property type="entry name" value="AP ENDONUCLEASE"/>
    <property type="match status" value="1"/>
</dbReference>
<feature type="active site" description="Proton acceptor" evidence="5">
    <location>
        <position position="367"/>
    </location>
</feature>
<protein>
    <recommendedName>
        <fullName evidence="8">Endonuclease/exonuclease/phosphatase domain-containing protein</fullName>
    </recommendedName>
</protein>
<dbReference type="SUPFAM" id="SSF56219">
    <property type="entry name" value="DNase I-like"/>
    <property type="match status" value="1"/>
</dbReference>
<evidence type="ECO:0000256" key="7">
    <source>
        <dbReference type="PIRSR" id="PIRSR604808-3"/>
    </source>
</evidence>
<evidence type="ECO:0000313" key="9">
    <source>
        <dbReference type="EMBL" id="EMC92239.1"/>
    </source>
</evidence>
<dbReference type="Proteomes" id="UP000011761">
    <property type="component" value="Unassembled WGS sequence"/>
</dbReference>
<feature type="active site" evidence="5">
    <location>
        <position position="185"/>
    </location>
</feature>
<comment type="cofactor">
    <cofactor evidence="6">
        <name>Mg(2+)</name>
        <dbReference type="ChEBI" id="CHEBI:18420"/>
    </cofactor>
    <cofactor evidence="6">
        <name>Mn(2+)</name>
        <dbReference type="ChEBI" id="CHEBI:29035"/>
    </cofactor>
    <text evidence="6">Probably binds two magnesium or manganese ions per subunit.</text>
</comment>
<dbReference type="GO" id="GO:0005634">
    <property type="term" value="C:nucleus"/>
    <property type="evidence" value="ECO:0007669"/>
    <property type="project" value="TreeGrafter"/>
</dbReference>
<keyword evidence="2 6" id="KW-0479">Metal-binding</keyword>
<dbReference type="GO" id="GO:0046872">
    <property type="term" value="F:metal ion binding"/>
    <property type="evidence" value="ECO:0007669"/>
    <property type="project" value="UniProtKB-KW"/>
</dbReference>
<dbReference type="GO" id="GO:0008081">
    <property type="term" value="F:phosphoric diester hydrolase activity"/>
    <property type="evidence" value="ECO:0007669"/>
    <property type="project" value="TreeGrafter"/>
</dbReference>
<dbReference type="STRING" id="717646.M2MZY6"/>
<dbReference type="OMA" id="WNINGIS"/>
<feature type="binding site" evidence="6">
    <location>
        <position position="366"/>
    </location>
    <ligand>
        <name>Mg(2+)</name>
        <dbReference type="ChEBI" id="CHEBI:18420"/>
        <label>1</label>
    </ligand>
</feature>
<feature type="binding site" evidence="6">
    <location>
        <position position="238"/>
    </location>
    <ligand>
        <name>Mg(2+)</name>
        <dbReference type="ChEBI" id="CHEBI:18420"/>
        <label>1</label>
    </ligand>
</feature>
<sequence length="394" mass="45296">MSRTVSPPPSKRRKTSVSSAAPLEDLQLFRIYSHNVNGIQPYLQRSITSFFQYSAHNPEPRAHAHASLRDFLRRHHWPELLFLQEVKINPDDIATIRAFERSVRPNIDDAGAPDYVTFTCLPSDKFNARGFGRKVYGVASIIRKDFHDQYVERVRHVDWDLEGRFLVIETKPIRNILRLAIFNVYAVNGTDNPYKDPMTGEVCGTRHDRKLKVHSLLQSECRKLERRGFRIIIAGDLNIARHRIDGHPNLRTFPYQHCLNRADFEARFFGHSIAEHSDTETTRSQVDIKDVSNPSAVIEETGSSLGMVDTFRYLHPHQKGYTYYSRARPFGESCDRVDMIIVSSSLKPYLRDAGMLATPAERGPSDHVPLYAGLDFGRSLEWLMRKHSQSNIHQ</sequence>
<feature type="site" description="Transition state stabilizer" evidence="7">
    <location>
        <position position="238"/>
    </location>
</feature>
<dbReference type="Pfam" id="PF03372">
    <property type="entry name" value="Exo_endo_phos"/>
    <property type="match status" value="1"/>
</dbReference>
<dbReference type="PROSITE" id="PS51435">
    <property type="entry name" value="AP_NUCLEASE_F1_4"/>
    <property type="match status" value="1"/>
</dbReference>
<dbReference type="OrthoDB" id="498125at2759"/>